<dbReference type="InterPro" id="IPR015421">
    <property type="entry name" value="PyrdxlP-dep_Trfase_major"/>
</dbReference>
<dbReference type="AlphaFoldDB" id="A0A1G9J8G8"/>
<dbReference type="InterPro" id="IPR011166">
    <property type="entry name" value="Beta-eliminating_lyase"/>
</dbReference>
<name>A0A1G9J8G8_9FIRM</name>
<dbReference type="STRING" id="393762.SAMN05660472_03032"/>
<dbReference type="InterPro" id="IPR015422">
    <property type="entry name" value="PyrdxlP-dep_Trfase_small"/>
</dbReference>
<evidence type="ECO:0000256" key="1">
    <source>
        <dbReference type="ARBA" id="ARBA00001933"/>
    </source>
</evidence>
<proteinExistence type="inferred from homology"/>
<dbReference type="PANTHER" id="PTHR32325">
    <property type="entry name" value="BETA-ELIMINATING LYASE-LIKE PROTEIN-RELATED"/>
    <property type="match status" value="1"/>
</dbReference>
<dbReference type="Proteomes" id="UP000198718">
    <property type="component" value="Unassembled WGS sequence"/>
</dbReference>
<evidence type="ECO:0000256" key="4">
    <source>
        <dbReference type="ARBA" id="ARBA00023239"/>
    </source>
</evidence>
<dbReference type="RefSeq" id="WP_090555118.1">
    <property type="nucleotide sequence ID" value="NZ_FNFP01000018.1"/>
</dbReference>
<dbReference type="Pfam" id="PF01212">
    <property type="entry name" value="Beta_elim_lyase"/>
    <property type="match status" value="1"/>
</dbReference>
<keyword evidence="8" id="KW-1185">Reference proteome</keyword>
<protein>
    <submittedName>
        <fullName evidence="7">Tryptophanase</fullName>
    </submittedName>
</protein>
<evidence type="ECO:0000313" key="7">
    <source>
        <dbReference type="EMBL" id="SDL33572.1"/>
    </source>
</evidence>
<dbReference type="PANTHER" id="PTHR32325:SF4">
    <property type="entry name" value="TRYPTOPHANASE"/>
    <property type="match status" value="1"/>
</dbReference>
<dbReference type="NCBIfam" id="NF009709">
    <property type="entry name" value="PRK13238.1"/>
    <property type="match status" value="1"/>
</dbReference>
<evidence type="ECO:0000259" key="6">
    <source>
        <dbReference type="Pfam" id="PF01212"/>
    </source>
</evidence>
<reference evidence="7 8" key="1">
    <citation type="submission" date="2016-10" db="EMBL/GenBank/DDBJ databases">
        <authorList>
            <person name="de Groot N.N."/>
        </authorList>
    </citation>
    <scope>NUCLEOTIDE SEQUENCE [LARGE SCALE GENOMIC DNA]</scope>
    <source>
        <strain evidence="7 8">DSM 18346</strain>
    </source>
</reference>
<dbReference type="GO" id="GO:0009072">
    <property type="term" value="P:aromatic amino acid metabolic process"/>
    <property type="evidence" value="ECO:0007669"/>
    <property type="project" value="InterPro"/>
</dbReference>
<dbReference type="PIRSF" id="PIRSF001386">
    <property type="entry name" value="Trpase"/>
    <property type="match status" value="1"/>
</dbReference>
<dbReference type="PROSITE" id="PS00853">
    <property type="entry name" value="BETA_ELIM_LYASE"/>
    <property type="match status" value="1"/>
</dbReference>
<organism evidence="7 8">
    <name type="scientific">Natronincola ferrireducens</name>
    <dbReference type="NCBI Taxonomy" id="393762"/>
    <lineage>
        <taxon>Bacteria</taxon>
        <taxon>Bacillati</taxon>
        <taxon>Bacillota</taxon>
        <taxon>Clostridia</taxon>
        <taxon>Peptostreptococcales</taxon>
        <taxon>Natronincolaceae</taxon>
        <taxon>Natronincola</taxon>
    </lineage>
</organism>
<feature type="domain" description="Aromatic amino acid beta-eliminating lyase/threonine aldolase" evidence="6">
    <location>
        <begin position="48"/>
        <end position="426"/>
    </location>
</feature>
<evidence type="ECO:0000256" key="2">
    <source>
        <dbReference type="ARBA" id="ARBA00009721"/>
    </source>
</evidence>
<dbReference type="Gene3D" id="3.40.640.10">
    <property type="entry name" value="Type I PLP-dependent aspartate aminotransferase-like (Major domain)"/>
    <property type="match status" value="1"/>
</dbReference>
<gene>
    <name evidence="7" type="ORF">SAMN05660472_03032</name>
</gene>
<dbReference type="InterPro" id="IPR015424">
    <property type="entry name" value="PyrdxlP-dep_Trfase"/>
</dbReference>
<evidence type="ECO:0000313" key="8">
    <source>
        <dbReference type="Proteomes" id="UP000198718"/>
    </source>
</evidence>
<dbReference type="SUPFAM" id="SSF53383">
    <property type="entry name" value="PLP-dependent transferases"/>
    <property type="match status" value="1"/>
</dbReference>
<keyword evidence="3 5" id="KW-0663">Pyridoxal phosphate</keyword>
<dbReference type="Gene3D" id="3.90.1150.10">
    <property type="entry name" value="Aspartate Aminotransferase, domain 1"/>
    <property type="match status" value="1"/>
</dbReference>
<dbReference type="GO" id="GO:0016830">
    <property type="term" value="F:carbon-carbon lyase activity"/>
    <property type="evidence" value="ECO:0007669"/>
    <property type="project" value="InterPro"/>
</dbReference>
<dbReference type="OrthoDB" id="9764079at2"/>
<comment type="similarity">
    <text evidence="2">Belongs to the beta-eliminating lyase family.</text>
</comment>
<accession>A0A1G9J8G8</accession>
<dbReference type="EMBL" id="FNFP01000018">
    <property type="protein sequence ID" value="SDL33572.1"/>
    <property type="molecule type" value="Genomic_DNA"/>
</dbReference>
<comment type="cofactor">
    <cofactor evidence="1 5">
        <name>pyridoxal 5'-phosphate</name>
        <dbReference type="ChEBI" id="CHEBI:597326"/>
    </cofactor>
</comment>
<evidence type="ECO:0000256" key="3">
    <source>
        <dbReference type="ARBA" id="ARBA00022898"/>
    </source>
</evidence>
<sequence length="463" mass="52288">MAVKYIPEPFRIKMVEPIKMLTREERKQKIKEANYNLFNLKGEDVYIDLLTDSGTNAMSDRQWGGVMHGDEAYAGSSSYFKLVEAGKDIFNYGYIQPVHQGRAAEKVLFPTFLTKGKFAISNMFFDTTRAHVELAGARAIDCVIEEAKNPSHRCKFKGNMDVKKMEEIILEKGAENIGLVVMTITNNSAGGQPVSMANLRETAIICKKYNIPFNIDAARYAENAYFIKRDEEGYQDKSIKQIIREMFSYADMFTMSAKKDTIVNMGGLIGVKDAESPLILKIKANCISYEGFFTYGGLSGRDLEALAIGLYEGIDEDYLRYRNGQMEYLASRLDDAGIIYQAPIGGHGAFIDAKAIFPQIPYYEFPGQVLAIELYIEAGIRTCDIGSYMLGNDPDTKEQLQADFEFTRLAIPRRVYTQAHFDIMADAIIAVRDRAHEIKHGYKITWEPPILRHFQALLAPIEE</sequence>
<feature type="modified residue" description="N6-(pyridoxal phosphate)lysine" evidence="5">
    <location>
        <position position="259"/>
    </location>
</feature>
<dbReference type="InterPro" id="IPR001597">
    <property type="entry name" value="ArAA_b-elim_lyase/Thr_aldolase"/>
</dbReference>
<dbReference type="InterPro" id="IPR018176">
    <property type="entry name" value="Tryptophanase_CS"/>
</dbReference>
<keyword evidence="4" id="KW-0456">Lyase</keyword>
<evidence type="ECO:0000256" key="5">
    <source>
        <dbReference type="PIRSR" id="PIRSR611166-50"/>
    </source>
</evidence>